<evidence type="ECO:0000256" key="1">
    <source>
        <dbReference type="SAM" id="MobiDB-lite"/>
    </source>
</evidence>
<dbReference type="EMBL" id="JAODUP010000058">
    <property type="protein sequence ID" value="KAK2164815.1"/>
    <property type="molecule type" value="Genomic_DNA"/>
</dbReference>
<reference evidence="2" key="1">
    <citation type="journal article" date="2023" name="Mol. Biol. Evol.">
        <title>Third-Generation Sequencing Reveals the Adaptive Role of the Epigenome in Three Deep-Sea Polychaetes.</title>
        <authorList>
            <person name="Perez M."/>
            <person name="Aroh O."/>
            <person name="Sun Y."/>
            <person name="Lan Y."/>
            <person name="Juniper S.K."/>
            <person name="Young C.R."/>
            <person name="Angers B."/>
            <person name="Qian P.Y."/>
        </authorList>
    </citation>
    <scope>NUCLEOTIDE SEQUENCE</scope>
    <source>
        <strain evidence="2">P08H-3</strain>
    </source>
</reference>
<gene>
    <name evidence="2" type="ORF">LSH36_58g03043</name>
</gene>
<feature type="compositionally biased region" description="Basic and acidic residues" evidence="1">
    <location>
        <begin position="65"/>
        <end position="82"/>
    </location>
</feature>
<protein>
    <submittedName>
        <fullName evidence="2">Uncharacterized protein</fullName>
    </submittedName>
</protein>
<dbReference type="AlphaFoldDB" id="A0AAD9NCD8"/>
<sequence length="82" mass="9281">MFTFRSTALTPDPIPCHPGIYHTPPSSFIHVAVYGRYSENVAAVRRVERSKVGWQQCQGQLAQAERSKMRSGLPDRPDRILL</sequence>
<dbReference type="Proteomes" id="UP001208570">
    <property type="component" value="Unassembled WGS sequence"/>
</dbReference>
<proteinExistence type="predicted"/>
<organism evidence="2 3">
    <name type="scientific">Paralvinella palmiformis</name>
    <dbReference type="NCBI Taxonomy" id="53620"/>
    <lineage>
        <taxon>Eukaryota</taxon>
        <taxon>Metazoa</taxon>
        <taxon>Spiralia</taxon>
        <taxon>Lophotrochozoa</taxon>
        <taxon>Annelida</taxon>
        <taxon>Polychaeta</taxon>
        <taxon>Sedentaria</taxon>
        <taxon>Canalipalpata</taxon>
        <taxon>Terebellida</taxon>
        <taxon>Terebelliformia</taxon>
        <taxon>Alvinellidae</taxon>
        <taxon>Paralvinella</taxon>
    </lineage>
</organism>
<keyword evidence="3" id="KW-1185">Reference proteome</keyword>
<comment type="caution">
    <text evidence="2">The sequence shown here is derived from an EMBL/GenBank/DDBJ whole genome shotgun (WGS) entry which is preliminary data.</text>
</comment>
<name>A0AAD9NCD8_9ANNE</name>
<evidence type="ECO:0000313" key="3">
    <source>
        <dbReference type="Proteomes" id="UP001208570"/>
    </source>
</evidence>
<feature type="region of interest" description="Disordered" evidence="1">
    <location>
        <begin position="63"/>
        <end position="82"/>
    </location>
</feature>
<accession>A0AAD9NCD8</accession>
<evidence type="ECO:0000313" key="2">
    <source>
        <dbReference type="EMBL" id="KAK2164815.1"/>
    </source>
</evidence>